<gene>
    <name evidence="1" type="ORF">HELGO_WM11216</name>
</gene>
<dbReference type="AlphaFoldDB" id="A0A6S6SK93"/>
<protein>
    <submittedName>
        <fullName evidence="1">Uncharacterized protein</fullName>
    </submittedName>
</protein>
<evidence type="ECO:0000313" key="1">
    <source>
        <dbReference type="EMBL" id="CAA6803345.1"/>
    </source>
</evidence>
<sequence>MEQISISKIQRNLSLLKDFDIIEVVDKKRNKVKGYFIDSKYSAAIFELIEQEKKNKVQAQELAGALHQYANPALIDAE</sequence>
<name>A0A6S6SK93_9GAMM</name>
<accession>A0A6S6SK93</accession>
<proteinExistence type="predicted"/>
<reference evidence="1" key="1">
    <citation type="submission" date="2020-01" db="EMBL/GenBank/DDBJ databases">
        <authorList>
            <person name="Meier V. D."/>
            <person name="Meier V D."/>
        </authorList>
    </citation>
    <scope>NUCLEOTIDE SEQUENCE</scope>
    <source>
        <strain evidence="1">HLG_WM_MAG_07</strain>
    </source>
</reference>
<organism evidence="1">
    <name type="scientific">uncultured Thiotrichaceae bacterium</name>
    <dbReference type="NCBI Taxonomy" id="298394"/>
    <lineage>
        <taxon>Bacteria</taxon>
        <taxon>Pseudomonadati</taxon>
        <taxon>Pseudomonadota</taxon>
        <taxon>Gammaproteobacteria</taxon>
        <taxon>Thiotrichales</taxon>
        <taxon>Thiotrichaceae</taxon>
        <taxon>environmental samples</taxon>
    </lineage>
</organism>
<dbReference type="EMBL" id="CACVAY010000015">
    <property type="protein sequence ID" value="CAA6803345.1"/>
    <property type="molecule type" value="Genomic_DNA"/>
</dbReference>